<keyword evidence="8 12" id="KW-0798">TonB box</keyword>
<dbReference type="Pfam" id="PF00593">
    <property type="entry name" value="TonB_dep_Rec_b-barrel"/>
    <property type="match status" value="1"/>
</dbReference>
<keyword evidence="6" id="KW-0408">Iron</keyword>
<evidence type="ECO:0000313" key="16">
    <source>
        <dbReference type="Proteomes" id="UP000031057"/>
    </source>
</evidence>
<comment type="caution">
    <text evidence="15">The sequence shown here is derived from an EMBL/GenBank/DDBJ whole genome shotgun (WGS) entry which is preliminary data.</text>
</comment>
<dbReference type="GO" id="GO:0006826">
    <property type="term" value="P:iron ion transport"/>
    <property type="evidence" value="ECO:0007669"/>
    <property type="project" value="UniProtKB-KW"/>
</dbReference>
<dbReference type="PROSITE" id="PS52016">
    <property type="entry name" value="TONB_DEPENDENT_REC_3"/>
    <property type="match status" value="1"/>
</dbReference>
<evidence type="ECO:0000256" key="7">
    <source>
        <dbReference type="ARBA" id="ARBA00023065"/>
    </source>
</evidence>
<keyword evidence="7" id="KW-0406">Ion transport</keyword>
<evidence type="ECO:0008006" key="17">
    <source>
        <dbReference type="Google" id="ProtNLM"/>
    </source>
</evidence>
<dbReference type="SUPFAM" id="SSF56935">
    <property type="entry name" value="Porins"/>
    <property type="match status" value="1"/>
</dbReference>
<proteinExistence type="inferred from homology"/>
<keyword evidence="16" id="KW-1185">Reference proteome</keyword>
<keyword evidence="9 11" id="KW-0472">Membrane</keyword>
<gene>
    <name evidence="15" type="ORF">LK12_15835</name>
</gene>
<evidence type="ECO:0000256" key="4">
    <source>
        <dbReference type="ARBA" id="ARBA00022496"/>
    </source>
</evidence>
<dbReference type="Proteomes" id="UP000031057">
    <property type="component" value="Unassembled WGS sequence"/>
</dbReference>
<accession>A0A0B1ZLL6</accession>
<organism evidence="15 16">
    <name type="scientific">Novosphingobium malaysiense</name>
    <dbReference type="NCBI Taxonomy" id="1348853"/>
    <lineage>
        <taxon>Bacteria</taxon>
        <taxon>Pseudomonadati</taxon>
        <taxon>Pseudomonadota</taxon>
        <taxon>Alphaproteobacteria</taxon>
        <taxon>Sphingomonadales</taxon>
        <taxon>Sphingomonadaceae</taxon>
        <taxon>Novosphingobium</taxon>
    </lineage>
</organism>
<feature type="domain" description="TonB-dependent receptor-like beta-barrel" evidence="13">
    <location>
        <begin position="173"/>
        <end position="642"/>
    </location>
</feature>
<dbReference type="EMBL" id="JTDI01000005">
    <property type="protein sequence ID" value="KHK90150.1"/>
    <property type="molecule type" value="Genomic_DNA"/>
</dbReference>
<dbReference type="GO" id="GO:0009279">
    <property type="term" value="C:cell outer membrane"/>
    <property type="evidence" value="ECO:0007669"/>
    <property type="project" value="UniProtKB-SubCell"/>
</dbReference>
<comment type="subcellular location">
    <subcellularLocation>
        <location evidence="1 11">Cell outer membrane</location>
        <topology evidence="1 11">Multi-pass membrane protein</topology>
    </subcellularLocation>
</comment>
<protein>
    <recommendedName>
        <fullName evidence="17">TonB-dependent receptor</fullName>
    </recommendedName>
</protein>
<dbReference type="AlphaFoldDB" id="A0A0B1ZLL6"/>
<dbReference type="CDD" id="cd01347">
    <property type="entry name" value="ligand_gated_channel"/>
    <property type="match status" value="1"/>
</dbReference>
<dbReference type="Pfam" id="PF07715">
    <property type="entry name" value="Plug"/>
    <property type="match status" value="1"/>
</dbReference>
<evidence type="ECO:0000313" key="15">
    <source>
        <dbReference type="EMBL" id="KHK90150.1"/>
    </source>
</evidence>
<dbReference type="PANTHER" id="PTHR32552:SF81">
    <property type="entry name" value="TONB-DEPENDENT OUTER MEMBRANE RECEPTOR"/>
    <property type="match status" value="1"/>
</dbReference>
<evidence type="ECO:0000256" key="12">
    <source>
        <dbReference type="RuleBase" id="RU003357"/>
    </source>
</evidence>
<dbReference type="STRING" id="1348853.LK12_15835"/>
<evidence type="ECO:0000256" key="6">
    <source>
        <dbReference type="ARBA" id="ARBA00023004"/>
    </source>
</evidence>
<evidence type="ECO:0000256" key="11">
    <source>
        <dbReference type="PROSITE-ProRule" id="PRU01360"/>
    </source>
</evidence>
<evidence type="ECO:0000256" key="3">
    <source>
        <dbReference type="ARBA" id="ARBA00022452"/>
    </source>
</evidence>
<comment type="similarity">
    <text evidence="11 12">Belongs to the TonB-dependent receptor family.</text>
</comment>
<dbReference type="InterPro" id="IPR012910">
    <property type="entry name" value="Plug_dom"/>
</dbReference>
<dbReference type="Gene3D" id="2.40.170.20">
    <property type="entry name" value="TonB-dependent receptor, beta-barrel domain"/>
    <property type="match status" value="1"/>
</dbReference>
<evidence type="ECO:0000256" key="8">
    <source>
        <dbReference type="ARBA" id="ARBA00023077"/>
    </source>
</evidence>
<dbReference type="InterPro" id="IPR039426">
    <property type="entry name" value="TonB-dep_rcpt-like"/>
</dbReference>
<keyword evidence="10 11" id="KW-0998">Cell outer membrane</keyword>
<evidence type="ECO:0000256" key="10">
    <source>
        <dbReference type="ARBA" id="ARBA00023237"/>
    </source>
</evidence>
<sequence>MTGIQDLGAVAPGVQVNFAGLSTQPAVRGVTTLTNGAFNENNIGIYVDGFYVNDTLSINSDLVNIKDVQVLKGPQGTLYGRNATGGAILINTLDPSPVFTGNAGFEFGRFNEYAFKGYISGPVSARVRFGLAASSRHGDGYIRLADPLHVGETTGNAAPFTNQSVRFKLQADLTDNLTATIGLNYGLADDPRGTLFTPRDHKPSYLPAPPGIATDPMTASYNYPSKTRSTTREATLTLAWRNALGTLTSRTGYNAKKAAYDFDFDGSYADFTYSVNRQKSRTFQQSLDYAINAIDGVDLLIGAFYYHDRVDPDADYASVSYSAGLTPSTGATTALRTEAYAVYADANIHVTDRLTVNVGGRYNHDHRGVTESITSLSTGAYILPVTSDSANFHKFTPRASVRYEIAPRTNIYATYSVGYRSGSYNSNTVADPSLIIPVKPETLKSWELGFKTAQDNFRFDLAGFYYKYTNYNVSLTIPNPLTGLPTTVLGNAPRATIYGIDGQLTYMPTDRTQLTIGAAWLHARYGTFDNAVGTGLNAATGLNVTQTQDWSGQQMSRAPNFSANVSASHSLELFGGELELSANLKYSDGYVISNPSLYGPLAGADLANKQRFRQGATTLLDAQINWTDPSDRYSIGVWGKNLTNEKYLATYNGTSYFGDYYVRAAPVTYGIRLGYKFF</sequence>
<feature type="domain" description="TonB-dependent receptor plug" evidence="14">
    <location>
        <begin position="4"/>
        <end position="87"/>
    </location>
</feature>
<keyword evidence="3 11" id="KW-1134">Transmembrane beta strand</keyword>
<name>A0A0B1ZLL6_9SPHN</name>
<keyword evidence="4" id="KW-0410">Iron transport</keyword>
<dbReference type="InterPro" id="IPR036942">
    <property type="entry name" value="Beta-barrel_TonB_sf"/>
</dbReference>
<dbReference type="PANTHER" id="PTHR32552">
    <property type="entry name" value="FERRICHROME IRON RECEPTOR-RELATED"/>
    <property type="match status" value="1"/>
</dbReference>
<evidence type="ECO:0000256" key="5">
    <source>
        <dbReference type="ARBA" id="ARBA00022692"/>
    </source>
</evidence>
<evidence type="ECO:0000256" key="9">
    <source>
        <dbReference type="ARBA" id="ARBA00023136"/>
    </source>
</evidence>
<keyword evidence="5 11" id="KW-0812">Transmembrane</keyword>
<evidence type="ECO:0000256" key="2">
    <source>
        <dbReference type="ARBA" id="ARBA00022448"/>
    </source>
</evidence>
<evidence type="ECO:0000256" key="1">
    <source>
        <dbReference type="ARBA" id="ARBA00004571"/>
    </source>
</evidence>
<evidence type="ECO:0000259" key="13">
    <source>
        <dbReference type="Pfam" id="PF00593"/>
    </source>
</evidence>
<evidence type="ECO:0000259" key="14">
    <source>
        <dbReference type="Pfam" id="PF07715"/>
    </source>
</evidence>
<reference evidence="15 16" key="1">
    <citation type="submission" date="2014-10" db="EMBL/GenBank/DDBJ databases">
        <title>Genome sequence of Novosphingobium malaysiense MUSC 273(T).</title>
        <authorList>
            <person name="Lee L.-H."/>
        </authorList>
    </citation>
    <scope>NUCLEOTIDE SEQUENCE [LARGE SCALE GENOMIC DNA]</scope>
    <source>
        <strain evidence="15 16">MUSC 273</strain>
    </source>
</reference>
<keyword evidence="2 11" id="KW-0813">Transport</keyword>
<dbReference type="InterPro" id="IPR000531">
    <property type="entry name" value="Beta-barrel_TonB"/>
</dbReference>